<dbReference type="PANTHER" id="PTHR23028:SF134">
    <property type="entry name" value="PUTATIVE (AFU_ORTHOLOGUE AFUA_4G08520)-RELATED"/>
    <property type="match status" value="1"/>
</dbReference>
<feature type="transmembrane region" description="Helical" evidence="2">
    <location>
        <begin position="208"/>
        <end position="233"/>
    </location>
</feature>
<feature type="transmembrane region" description="Helical" evidence="2">
    <location>
        <begin position="169"/>
        <end position="188"/>
    </location>
</feature>
<keyword evidence="4" id="KW-0808">Transferase</keyword>
<keyword evidence="2" id="KW-1133">Transmembrane helix</keyword>
<proteinExistence type="predicted"/>
<reference evidence="4" key="1">
    <citation type="journal article" date="2020" name="Phytopathology">
        <title>Genome Sequence Resources of Colletotrichum truncatum, C. plurivorum, C. musicola, and C. sojae: Four Species Pathogenic to Soybean (Glycine max).</title>
        <authorList>
            <person name="Rogerio F."/>
            <person name="Boufleur T.R."/>
            <person name="Ciampi-Guillardi M."/>
            <person name="Sukno S.A."/>
            <person name="Thon M.R."/>
            <person name="Massola Junior N.S."/>
            <person name="Baroncelli R."/>
        </authorList>
    </citation>
    <scope>NUCLEOTIDE SEQUENCE</scope>
    <source>
        <strain evidence="4">LFN00145</strain>
    </source>
</reference>
<comment type="caution">
    <text evidence="4">The sequence shown here is derived from an EMBL/GenBank/DDBJ whole genome shotgun (WGS) entry which is preliminary data.</text>
</comment>
<dbReference type="InterPro" id="IPR050879">
    <property type="entry name" value="Acyltransferase_3"/>
</dbReference>
<feature type="transmembrane region" description="Helical" evidence="2">
    <location>
        <begin position="422"/>
        <end position="443"/>
    </location>
</feature>
<dbReference type="GO" id="GO:0016747">
    <property type="term" value="F:acyltransferase activity, transferring groups other than amino-acyl groups"/>
    <property type="evidence" value="ECO:0007669"/>
    <property type="project" value="InterPro"/>
</dbReference>
<dbReference type="AlphaFoldDB" id="A0A8H6KAG6"/>
<organism evidence="4 5">
    <name type="scientific">Colletotrichum plurivorum</name>
    <dbReference type="NCBI Taxonomy" id="2175906"/>
    <lineage>
        <taxon>Eukaryota</taxon>
        <taxon>Fungi</taxon>
        <taxon>Dikarya</taxon>
        <taxon>Ascomycota</taxon>
        <taxon>Pezizomycotina</taxon>
        <taxon>Sordariomycetes</taxon>
        <taxon>Hypocreomycetidae</taxon>
        <taxon>Glomerellales</taxon>
        <taxon>Glomerellaceae</taxon>
        <taxon>Colletotrichum</taxon>
        <taxon>Colletotrichum orchidearum species complex</taxon>
    </lineage>
</organism>
<gene>
    <name evidence="4" type="ORF">CPLU01_08933</name>
</gene>
<feature type="transmembrane region" description="Helical" evidence="2">
    <location>
        <begin position="334"/>
        <end position="353"/>
    </location>
</feature>
<feature type="transmembrane region" description="Helical" evidence="2">
    <location>
        <begin position="262"/>
        <end position="283"/>
    </location>
</feature>
<protein>
    <submittedName>
        <fullName evidence="4">Acyltransferase</fullName>
    </submittedName>
</protein>
<feature type="compositionally biased region" description="Basic and acidic residues" evidence="1">
    <location>
        <begin position="55"/>
        <end position="72"/>
    </location>
</feature>
<feature type="transmembrane region" description="Helical" evidence="2">
    <location>
        <begin position="475"/>
        <end position="492"/>
    </location>
</feature>
<dbReference type="EMBL" id="WIGO01000133">
    <property type="protein sequence ID" value="KAF6827728.1"/>
    <property type="molecule type" value="Genomic_DNA"/>
</dbReference>
<name>A0A8H6KAG6_9PEZI</name>
<sequence>MDGSKDTSLADEGRKLLLLIWQLSRRLGRVGTSALRPSSRRGSAQATRFTNPFGRDGDAEEGRSSSESRRSSDTVIFHDIEKDGYPILVSIKSARSSVSSFFAEHLHPGGADDHQWKARGFFLLGRMQPVIFLLLPAFLIGPINRFVLRRPTRAGAVPKRLGPTAYLDGLRGVAAFTVYIFHFGYLWMPKLRKGFASEPDNDWFWQRPIIRVLHSGRASVTVFFVISGYVLTLKTLKMIHARRNEQVLHALSGSAFRRPLRLFLPIAVATFMIALICRGGWYIRDPSYAPVPPVAETFNAQMHHLFWDFVDLVNPFKGIKNRENIRGMDYDGHLWTIPIEFRGSLLVFVLLLTFARARRWVHAAASMLVVVWLVHLGDWDKALFPTGMLLAELSIVLPAQSPPQDVLPRCNPSPIQTGFRRLFTMIRHVVTIGMFIFGCHLMSYPEQNGPITPGYMWMTSRVPAYFSVSQDRVQLHWLAVGSIIFILALMYSPPANLNVRGRIKTLLRGRNIETPWYETAPFLDEDEKEEMAALSSAAAAPRAPDAGAPLLSTQPTLPLIEEPAEPLLQQLFTSRLAQYLGRISYSLYLWHDTVNHTVGMRWLVPAWAALVGAHNSVASLPPGTTPEAAYAMLENAWEDYNSSLFWGALFNTLALLWVSDVFNRLVDVPCVKITHWIGEKCFRKD</sequence>
<evidence type="ECO:0000259" key="3">
    <source>
        <dbReference type="Pfam" id="PF01757"/>
    </source>
</evidence>
<feature type="domain" description="Acyltransferase 3" evidence="3">
    <location>
        <begin position="165"/>
        <end position="391"/>
    </location>
</feature>
<dbReference type="PANTHER" id="PTHR23028">
    <property type="entry name" value="ACETYLTRANSFERASE"/>
    <property type="match status" value="1"/>
</dbReference>
<keyword evidence="5" id="KW-1185">Reference proteome</keyword>
<evidence type="ECO:0000313" key="5">
    <source>
        <dbReference type="Proteomes" id="UP000654918"/>
    </source>
</evidence>
<dbReference type="Pfam" id="PF01757">
    <property type="entry name" value="Acyl_transf_3"/>
    <property type="match status" value="1"/>
</dbReference>
<evidence type="ECO:0000256" key="2">
    <source>
        <dbReference type="SAM" id="Phobius"/>
    </source>
</evidence>
<keyword evidence="2" id="KW-0472">Membrane</keyword>
<keyword evidence="4" id="KW-0012">Acyltransferase</keyword>
<dbReference type="Proteomes" id="UP000654918">
    <property type="component" value="Unassembled WGS sequence"/>
</dbReference>
<accession>A0A8H6KAG6</accession>
<feature type="region of interest" description="Disordered" evidence="1">
    <location>
        <begin position="32"/>
        <end position="72"/>
    </location>
</feature>
<evidence type="ECO:0000313" key="4">
    <source>
        <dbReference type="EMBL" id="KAF6827728.1"/>
    </source>
</evidence>
<evidence type="ECO:0000256" key="1">
    <source>
        <dbReference type="SAM" id="MobiDB-lite"/>
    </source>
</evidence>
<feature type="compositionally biased region" description="Polar residues" evidence="1">
    <location>
        <begin position="40"/>
        <end position="50"/>
    </location>
</feature>
<dbReference type="InterPro" id="IPR002656">
    <property type="entry name" value="Acyl_transf_3_dom"/>
</dbReference>
<keyword evidence="2" id="KW-0812">Transmembrane</keyword>
<feature type="transmembrane region" description="Helical" evidence="2">
    <location>
        <begin position="130"/>
        <end position="148"/>
    </location>
</feature>